<keyword evidence="3" id="KW-1185">Reference proteome</keyword>
<gene>
    <name evidence="2" type="ORF">PG996_013927</name>
</gene>
<dbReference type="EMBL" id="JAQQWM010000009">
    <property type="protein sequence ID" value="KAK8045863.1"/>
    <property type="molecule type" value="Genomic_DNA"/>
</dbReference>
<evidence type="ECO:0000256" key="1">
    <source>
        <dbReference type="ARBA" id="ARBA00023242"/>
    </source>
</evidence>
<organism evidence="2 3">
    <name type="scientific">Apiospora saccharicola</name>
    <dbReference type="NCBI Taxonomy" id="335842"/>
    <lineage>
        <taxon>Eukaryota</taxon>
        <taxon>Fungi</taxon>
        <taxon>Dikarya</taxon>
        <taxon>Ascomycota</taxon>
        <taxon>Pezizomycotina</taxon>
        <taxon>Sordariomycetes</taxon>
        <taxon>Xylariomycetidae</taxon>
        <taxon>Amphisphaeriales</taxon>
        <taxon>Apiosporaceae</taxon>
        <taxon>Apiospora</taxon>
    </lineage>
</organism>
<evidence type="ECO:0000313" key="2">
    <source>
        <dbReference type="EMBL" id="KAK8045863.1"/>
    </source>
</evidence>
<proteinExistence type="predicted"/>
<reference evidence="2 3" key="1">
    <citation type="submission" date="2023-01" db="EMBL/GenBank/DDBJ databases">
        <title>Analysis of 21 Apiospora genomes using comparative genomics revels a genus with tremendous synthesis potential of carbohydrate active enzymes and secondary metabolites.</title>
        <authorList>
            <person name="Sorensen T."/>
        </authorList>
    </citation>
    <scope>NUCLEOTIDE SEQUENCE [LARGE SCALE GENOMIC DNA]</scope>
    <source>
        <strain evidence="2 3">CBS 83171</strain>
    </source>
</reference>
<dbReference type="CDD" id="cd00067">
    <property type="entry name" value="GAL4"/>
    <property type="match status" value="1"/>
</dbReference>
<dbReference type="InterPro" id="IPR001138">
    <property type="entry name" value="Zn2Cys6_DnaBD"/>
</dbReference>
<comment type="caution">
    <text evidence="2">The sequence shown here is derived from an EMBL/GenBank/DDBJ whole genome shotgun (WGS) entry which is preliminary data.</text>
</comment>
<protein>
    <recommendedName>
        <fullName evidence="4">Zn(2)-C6 fungal-type domain-containing protein</fullName>
    </recommendedName>
</protein>
<dbReference type="SUPFAM" id="SSF48403">
    <property type="entry name" value="Ankyrin repeat"/>
    <property type="match status" value="1"/>
</dbReference>
<dbReference type="InterPro" id="IPR036770">
    <property type="entry name" value="Ankyrin_rpt-contain_sf"/>
</dbReference>
<accession>A0ABR1TGV4</accession>
<evidence type="ECO:0008006" key="4">
    <source>
        <dbReference type="Google" id="ProtNLM"/>
    </source>
</evidence>
<name>A0ABR1TGV4_9PEZI</name>
<dbReference type="Proteomes" id="UP001446871">
    <property type="component" value="Unassembled WGS sequence"/>
</dbReference>
<dbReference type="Gene3D" id="1.25.40.20">
    <property type="entry name" value="Ankyrin repeat-containing domain"/>
    <property type="match status" value="1"/>
</dbReference>
<sequence>MESLETEPSRKRGRYAFLKCDQCRKDKQKQQAEKCDRCEAKGFECSDSRTAVDAKQTTAESSPDEFTFQVRLGNFLSAWQWYRKLVQLLLALEPSKREKLKVMTIKFSEKLSQELTCLYQIARDSRDVAAKALLGHLCCDDGLNVAARLNYGYTFCAYTRSEDIGDVQEIATSAISNAIQNPTELSTPTWTKILEFVEIKWDSGDTENCLETLRDNINGHLLNWSDPDDEEWNDLILLTEKFIDYSEQSRQTNSQLFKDNYLNMADHIPELKATINMRQHLKRALMDNNTKYLEWLVRSNSGYMEVVDAKGDTLRHLACSLTVRRAVISGEAVRLLVNSDPYLTINRQNFAGETALHCLCASIGRSRQTEKDTLTSYLITLRRLLSYRYIDINIRDFSGRHGNGRVASWYLVQEWYLSPKHRVYLAPFLQSFKGLHPRHTLISALGTWSGV</sequence>
<keyword evidence="1" id="KW-0539">Nucleus</keyword>
<evidence type="ECO:0000313" key="3">
    <source>
        <dbReference type="Proteomes" id="UP001446871"/>
    </source>
</evidence>